<feature type="domain" description="dATP/dGTP diphosphohydrolase N-terminal" evidence="1">
    <location>
        <begin position="3"/>
        <end position="92"/>
    </location>
</feature>
<protein>
    <recommendedName>
        <fullName evidence="1">dATP/dGTP diphosphohydrolase N-terminal domain-containing protein</fullName>
    </recommendedName>
</protein>
<gene>
    <name evidence="2" type="ORF">UFOVP229_3</name>
</gene>
<proteinExistence type="predicted"/>
<name>A0A6J7WUE2_9CAUD</name>
<evidence type="ECO:0000313" key="2">
    <source>
        <dbReference type="EMBL" id="CAB5218853.1"/>
    </source>
</evidence>
<dbReference type="EMBL" id="LR798271">
    <property type="protein sequence ID" value="CAB5218853.1"/>
    <property type="molecule type" value="Genomic_DNA"/>
</dbReference>
<accession>A0A6J7WUE2</accession>
<organism evidence="2">
    <name type="scientific">uncultured Caudovirales phage</name>
    <dbReference type="NCBI Taxonomy" id="2100421"/>
    <lineage>
        <taxon>Viruses</taxon>
        <taxon>Duplodnaviria</taxon>
        <taxon>Heunggongvirae</taxon>
        <taxon>Uroviricota</taxon>
        <taxon>Caudoviricetes</taxon>
        <taxon>Peduoviridae</taxon>
        <taxon>Maltschvirus</taxon>
        <taxon>Maltschvirus maltsch</taxon>
    </lineage>
</organism>
<sequence>MEGVKYDSEKLRWSLLPLDALEEVVKVLEYGANKYAPDNWRKVPGARERYWDAAMRHLVAWKKDARLDDETELSHLAHATCCLLYLIAFEQDDR</sequence>
<dbReference type="InterPro" id="IPR044038">
    <property type="entry name" value="dATP/dGTP_diPOhydrolase_N"/>
</dbReference>
<evidence type="ECO:0000259" key="1">
    <source>
        <dbReference type="Pfam" id="PF18909"/>
    </source>
</evidence>
<reference evidence="2" key="1">
    <citation type="submission" date="2020-05" db="EMBL/GenBank/DDBJ databases">
        <authorList>
            <person name="Chiriac C."/>
            <person name="Salcher M."/>
            <person name="Ghai R."/>
            <person name="Kavagutti S V."/>
        </authorList>
    </citation>
    <scope>NUCLEOTIDE SEQUENCE</scope>
</reference>
<dbReference type="Pfam" id="PF18909">
    <property type="entry name" value="dGTP_diPhyd_N"/>
    <property type="match status" value="1"/>
</dbReference>